<evidence type="ECO:0000259" key="1">
    <source>
        <dbReference type="SMART" id="SM00850"/>
    </source>
</evidence>
<dbReference type="SMART" id="SM00850">
    <property type="entry name" value="LytTR"/>
    <property type="match status" value="1"/>
</dbReference>
<proteinExistence type="predicted"/>
<organism evidence="2 4">
    <name type="scientific">Catenibacterium mitsuokai</name>
    <dbReference type="NCBI Taxonomy" id="100886"/>
    <lineage>
        <taxon>Bacteria</taxon>
        <taxon>Bacillati</taxon>
        <taxon>Bacillota</taxon>
        <taxon>Erysipelotrichia</taxon>
        <taxon>Erysipelotrichales</taxon>
        <taxon>Coprobacillaceae</taxon>
        <taxon>Catenibacterium</taxon>
    </lineage>
</organism>
<protein>
    <submittedName>
        <fullName evidence="2">LytTR family transcriptional regulator DNA-binding domain-containing protein</fullName>
    </submittedName>
</protein>
<dbReference type="Proteomes" id="UP001197492">
    <property type="component" value="Unassembled WGS sequence"/>
</dbReference>
<evidence type="ECO:0000313" key="2">
    <source>
        <dbReference type="EMBL" id="MBV3383150.1"/>
    </source>
</evidence>
<dbReference type="GO" id="GO:0003677">
    <property type="term" value="F:DNA binding"/>
    <property type="evidence" value="ECO:0007669"/>
    <property type="project" value="UniProtKB-KW"/>
</dbReference>
<dbReference type="PANTHER" id="PTHR37299:SF1">
    <property type="entry name" value="STAGE 0 SPORULATION PROTEIN A HOMOLOG"/>
    <property type="match status" value="1"/>
</dbReference>
<sequence length="227" mass="27170">MKIGIIDDDTQFSQVIKHKIEENTCFSKSSIDVFNNDFKSLQLKDYDYLFIDILLMQDNGITIAKSIDNKNTRIIFMSSNETLVYDCFDIALYFFIRKTSYEDDLERLFIKMDKDQAENHKQYLVDKKNNQYIYLKDIIYVQSHRNTCTFYTEDNEYVQYTTLKKCSEELCSNVAFYKINSYTIINFKYVTKINNQNVTLMNSQTFNVSRKSKDIIEKYHAYRRVMQ</sequence>
<dbReference type="Pfam" id="PF04397">
    <property type="entry name" value="LytTR"/>
    <property type="match status" value="1"/>
</dbReference>
<dbReference type="EMBL" id="JAHOEL010000048">
    <property type="protein sequence ID" value="MBV3393141.1"/>
    <property type="molecule type" value="Genomic_DNA"/>
</dbReference>
<gene>
    <name evidence="2" type="ORF">KSV97_07955</name>
    <name evidence="3" type="ORF">KSW06_07725</name>
</gene>
<reference evidence="2 5" key="1">
    <citation type="submission" date="2021-06" db="EMBL/GenBank/DDBJ databases">
        <title>Collection of gut derived symbiotic bacterial strains cultured from healthy donors.</title>
        <authorList>
            <person name="Lin H."/>
            <person name="Littmann E."/>
            <person name="Pamer E.G."/>
        </authorList>
    </citation>
    <scope>NUCLEOTIDE SEQUENCE</scope>
    <source>
        <strain evidence="3 5">MSK.21.70</strain>
        <strain evidence="2">MSK.21.82</strain>
    </source>
</reference>
<keyword evidence="2" id="KW-0238">DNA-binding</keyword>
<name>A0AAW4MS68_9FIRM</name>
<dbReference type="InterPro" id="IPR001789">
    <property type="entry name" value="Sig_transdc_resp-reg_receiver"/>
</dbReference>
<dbReference type="Proteomes" id="UP001196408">
    <property type="component" value="Unassembled WGS sequence"/>
</dbReference>
<dbReference type="InterPro" id="IPR007492">
    <property type="entry name" value="LytTR_DNA-bd_dom"/>
</dbReference>
<evidence type="ECO:0000313" key="5">
    <source>
        <dbReference type="Proteomes" id="UP001197492"/>
    </source>
</evidence>
<keyword evidence="5" id="KW-1185">Reference proteome</keyword>
<dbReference type="Pfam" id="PF00072">
    <property type="entry name" value="Response_reg"/>
    <property type="match status" value="1"/>
</dbReference>
<dbReference type="AlphaFoldDB" id="A0AAW4MS68"/>
<evidence type="ECO:0000313" key="4">
    <source>
        <dbReference type="Proteomes" id="UP001196408"/>
    </source>
</evidence>
<evidence type="ECO:0000313" key="3">
    <source>
        <dbReference type="EMBL" id="MBV3393141.1"/>
    </source>
</evidence>
<dbReference type="InterPro" id="IPR046947">
    <property type="entry name" value="LytR-like"/>
</dbReference>
<dbReference type="EMBL" id="JAHOEF010000051">
    <property type="protein sequence ID" value="MBV3383150.1"/>
    <property type="molecule type" value="Genomic_DNA"/>
</dbReference>
<feature type="domain" description="HTH LytTR-type" evidence="1">
    <location>
        <begin position="128"/>
        <end position="220"/>
    </location>
</feature>
<dbReference type="GO" id="GO:0000156">
    <property type="term" value="F:phosphorelay response regulator activity"/>
    <property type="evidence" value="ECO:0007669"/>
    <property type="project" value="InterPro"/>
</dbReference>
<dbReference type="PANTHER" id="PTHR37299">
    <property type="entry name" value="TRANSCRIPTIONAL REGULATOR-RELATED"/>
    <property type="match status" value="1"/>
</dbReference>
<dbReference type="RefSeq" id="WP_217747916.1">
    <property type="nucleotide sequence ID" value="NZ_JAHOEB010000045.1"/>
</dbReference>
<comment type="caution">
    <text evidence="2">The sequence shown here is derived from an EMBL/GenBank/DDBJ whole genome shotgun (WGS) entry which is preliminary data.</text>
</comment>
<accession>A0AAW4MS68</accession>